<name>A0A511N821_DEIC1</name>
<dbReference type="AlphaFoldDB" id="A0A511N821"/>
<evidence type="ECO:0000313" key="1">
    <source>
        <dbReference type="EMBL" id="GEM48985.1"/>
    </source>
</evidence>
<protein>
    <submittedName>
        <fullName evidence="1">Uncharacterized protein</fullName>
    </submittedName>
</protein>
<evidence type="ECO:0000313" key="2">
    <source>
        <dbReference type="Proteomes" id="UP000321306"/>
    </source>
</evidence>
<dbReference type="EMBL" id="BJXB01000026">
    <property type="protein sequence ID" value="GEM48985.1"/>
    <property type="molecule type" value="Genomic_DNA"/>
</dbReference>
<comment type="caution">
    <text evidence="1">The sequence shown here is derived from an EMBL/GenBank/DDBJ whole genome shotgun (WGS) entry which is preliminary data.</text>
</comment>
<reference evidence="1 2" key="1">
    <citation type="submission" date="2019-07" db="EMBL/GenBank/DDBJ databases">
        <title>Whole genome shotgun sequence of Deinococcus cellulosilyticus NBRC 106333.</title>
        <authorList>
            <person name="Hosoyama A."/>
            <person name="Uohara A."/>
            <person name="Ohji S."/>
            <person name="Ichikawa N."/>
        </authorList>
    </citation>
    <scope>NUCLEOTIDE SEQUENCE [LARGE SCALE GENOMIC DNA]</scope>
    <source>
        <strain evidence="1 2">NBRC 106333</strain>
    </source>
</reference>
<gene>
    <name evidence="1" type="ORF">DC3_46200</name>
</gene>
<keyword evidence="2" id="KW-1185">Reference proteome</keyword>
<proteinExistence type="predicted"/>
<organism evidence="1 2">
    <name type="scientific">Deinococcus cellulosilyticus (strain DSM 18568 / NBRC 106333 / KACC 11606 / 5516J-15)</name>
    <dbReference type="NCBI Taxonomy" id="1223518"/>
    <lineage>
        <taxon>Bacteria</taxon>
        <taxon>Thermotogati</taxon>
        <taxon>Deinococcota</taxon>
        <taxon>Deinococci</taxon>
        <taxon>Deinococcales</taxon>
        <taxon>Deinococcaceae</taxon>
        <taxon>Deinococcus</taxon>
    </lineage>
</organism>
<accession>A0A511N821</accession>
<dbReference type="Proteomes" id="UP000321306">
    <property type="component" value="Unassembled WGS sequence"/>
</dbReference>
<sequence>MIPHHHCPAGFMPERHLAPESLGHLFGGLVCRDSLLADVFKPLWLNTRGWKVLLGGAGAQDEGQQAGCNR</sequence>